<dbReference type="EMBL" id="JALJRB010000028">
    <property type="protein sequence ID" value="MCJ8502575.1"/>
    <property type="molecule type" value="Genomic_DNA"/>
</dbReference>
<keyword evidence="2" id="KW-1185">Reference proteome</keyword>
<name>A0AA41UK21_9BACT</name>
<evidence type="ECO:0000313" key="2">
    <source>
        <dbReference type="Proteomes" id="UP001165427"/>
    </source>
</evidence>
<protein>
    <submittedName>
        <fullName evidence="1">Uncharacterized protein</fullName>
    </submittedName>
</protein>
<accession>A0AA41UK21</accession>
<dbReference type="AlphaFoldDB" id="A0AA41UK21"/>
<organism evidence="1 2">
    <name type="scientific">Desulfatitalea alkaliphila</name>
    <dbReference type="NCBI Taxonomy" id="2929485"/>
    <lineage>
        <taxon>Bacteria</taxon>
        <taxon>Pseudomonadati</taxon>
        <taxon>Thermodesulfobacteriota</taxon>
        <taxon>Desulfobacteria</taxon>
        <taxon>Desulfobacterales</taxon>
        <taxon>Desulfosarcinaceae</taxon>
        <taxon>Desulfatitalea</taxon>
    </lineage>
</organism>
<reference evidence="1" key="1">
    <citation type="submission" date="2022-04" db="EMBL/GenBank/DDBJ databases">
        <title>Desulfatitalea alkaliphila sp. nov., a novel anaerobic sulfate-reducing bacterium isolated from terrestrial mud volcano, Taman Peninsula, Russia.</title>
        <authorList>
            <person name="Khomyakova M.A."/>
            <person name="Merkel A.Y."/>
            <person name="Slobodkin A.I."/>
        </authorList>
    </citation>
    <scope>NUCLEOTIDE SEQUENCE</scope>
    <source>
        <strain evidence="1">M08but</strain>
    </source>
</reference>
<comment type="caution">
    <text evidence="1">The sequence shown here is derived from an EMBL/GenBank/DDBJ whole genome shotgun (WGS) entry which is preliminary data.</text>
</comment>
<sequence>MQRIGLYALVKHSTISALSTQLTPEQIRRGGSKHTSRAIERYLLPKIGETKRVQEAIKNMRTKA</sequence>
<evidence type="ECO:0000313" key="1">
    <source>
        <dbReference type="EMBL" id="MCJ8502575.1"/>
    </source>
</evidence>
<gene>
    <name evidence="1" type="ORF">MRX98_18515</name>
</gene>
<dbReference type="RefSeq" id="WP_246913551.1">
    <property type="nucleotide sequence ID" value="NZ_JALJRB010000028.1"/>
</dbReference>
<dbReference type="Proteomes" id="UP001165427">
    <property type="component" value="Unassembled WGS sequence"/>
</dbReference>
<proteinExistence type="predicted"/>